<evidence type="ECO:0000256" key="1">
    <source>
        <dbReference type="ARBA" id="ARBA00023125"/>
    </source>
</evidence>
<organism evidence="4 5">
    <name type="scientific">Tribonema minus</name>
    <dbReference type="NCBI Taxonomy" id="303371"/>
    <lineage>
        <taxon>Eukaryota</taxon>
        <taxon>Sar</taxon>
        <taxon>Stramenopiles</taxon>
        <taxon>Ochrophyta</taxon>
        <taxon>PX clade</taxon>
        <taxon>Xanthophyceae</taxon>
        <taxon>Tribonematales</taxon>
        <taxon>Tribonemataceae</taxon>
        <taxon>Tribonema</taxon>
    </lineage>
</organism>
<evidence type="ECO:0000313" key="5">
    <source>
        <dbReference type="Proteomes" id="UP000664859"/>
    </source>
</evidence>
<dbReference type="Gene3D" id="1.10.10.10">
    <property type="entry name" value="Winged helix-like DNA-binding domain superfamily/Winged helix DNA-binding domain"/>
    <property type="match status" value="1"/>
</dbReference>
<dbReference type="Proteomes" id="UP000664859">
    <property type="component" value="Unassembled WGS sequence"/>
</dbReference>
<dbReference type="AlphaFoldDB" id="A0A835YYA8"/>
<gene>
    <name evidence="4" type="ORF">JKP88DRAFT_272997</name>
</gene>
<dbReference type="GO" id="GO:0043565">
    <property type="term" value="F:sequence-specific DNA binding"/>
    <property type="evidence" value="ECO:0007669"/>
    <property type="project" value="InterPro"/>
</dbReference>
<dbReference type="EMBL" id="JAFCMP010000223">
    <property type="protein sequence ID" value="KAG5183029.1"/>
    <property type="molecule type" value="Genomic_DNA"/>
</dbReference>
<evidence type="ECO:0000259" key="3">
    <source>
        <dbReference type="Pfam" id="PF00447"/>
    </source>
</evidence>
<dbReference type="OrthoDB" id="60033at2759"/>
<comment type="caution">
    <text evidence="4">The sequence shown here is derived from an EMBL/GenBank/DDBJ whole genome shotgun (WGS) entry which is preliminary data.</text>
</comment>
<dbReference type="InterPro" id="IPR036388">
    <property type="entry name" value="WH-like_DNA-bd_sf"/>
</dbReference>
<feature type="domain" description="HSF-type DNA-binding" evidence="3">
    <location>
        <begin position="6"/>
        <end position="70"/>
    </location>
</feature>
<accession>A0A835YYA8</accession>
<dbReference type="InterPro" id="IPR000232">
    <property type="entry name" value="HSF_DNA-bd"/>
</dbReference>
<sequence>MARSRFIEELYHEIAGQSNPFISWVMGGAAFTIADWEQFLQSARSRGYFGKWDTFQRQLNLWGFKATPGAVKNTWSRASFYNGCSLSVIQRIADRHGLLPGGAASQRRVHRFLMDHEDSASAASSERAPCFRRFMARRDQPAISCDDTPAAEQASAVLLADLATAPLLTWPAGDMYAPASEQATVQMTDYQPVEPCKPRPATSHEAPWYWEGAYEVEELVGGTDTESSSSSDGEEEADCVDTTTHIAALDIAVLHAMELCSPFAPLPMSQSDEDKSGFHSEATFAFAAS</sequence>
<dbReference type="Pfam" id="PF00447">
    <property type="entry name" value="HSF_DNA-bind"/>
    <property type="match status" value="1"/>
</dbReference>
<evidence type="ECO:0000313" key="4">
    <source>
        <dbReference type="EMBL" id="KAG5183029.1"/>
    </source>
</evidence>
<reference evidence="4" key="1">
    <citation type="submission" date="2021-02" db="EMBL/GenBank/DDBJ databases">
        <title>First Annotated Genome of the Yellow-green Alga Tribonema minus.</title>
        <authorList>
            <person name="Mahan K.M."/>
        </authorList>
    </citation>
    <scope>NUCLEOTIDE SEQUENCE</scope>
    <source>
        <strain evidence="4">UTEX B ZZ1240</strain>
    </source>
</reference>
<proteinExistence type="predicted"/>
<keyword evidence="5" id="KW-1185">Reference proteome</keyword>
<name>A0A835YYA8_9STRA</name>
<dbReference type="GO" id="GO:0003700">
    <property type="term" value="F:DNA-binding transcription factor activity"/>
    <property type="evidence" value="ECO:0007669"/>
    <property type="project" value="InterPro"/>
</dbReference>
<feature type="region of interest" description="Disordered" evidence="2">
    <location>
        <begin position="220"/>
        <end position="239"/>
    </location>
</feature>
<evidence type="ECO:0000256" key="2">
    <source>
        <dbReference type="SAM" id="MobiDB-lite"/>
    </source>
</evidence>
<protein>
    <recommendedName>
        <fullName evidence="3">HSF-type DNA-binding domain-containing protein</fullName>
    </recommendedName>
</protein>
<feature type="compositionally biased region" description="Low complexity" evidence="2">
    <location>
        <begin position="221"/>
        <end position="231"/>
    </location>
</feature>
<keyword evidence="1" id="KW-0238">DNA-binding</keyword>